<dbReference type="EMBL" id="CADCVQ010000080">
    <property type="protein sequence ID" value="CAA9500316.1"/>
    <property type="molecule type" value="Genomic_DNA"/>
</dbReference>
<dbReference type="Pfam" id="PF01370">
    <property type="entry name" value="Epimerase"/>
    <property type="match status" value="1"/>
</dbReference>
<dbReference type="SUPFAM" id="SSF51735">
    <property type="entry name" value="NAD(P)-binding Rossmann-fold domains"/>
    <property type="match status" value="1"/>
</dbReference>
<dbReference type="NCBIfam" id="TIGR02622">
    <property type="entry name" value="CDP_4_6_dhtase"/>
    <property type="match status" value="1"/>
</dbReference>
<dbReference type="Gene3D" id="3.90.25.10">
    <property type="entry name" value="UDP-galactose 4-epimerase, domain 1"/>
    <property type="match status" value="1"/>
</dbReference>
<comment type="similarity">
    <text evidence="1">Belongs to the NAD(P)-dependent epimerase/dehydratase family.</text>
</comment>
<dbReference type="GO" id="GO:0047733">
    <property type="term" value="F:CDP-glucose 4,6-dehydratase activity"/>
    <property type="evidence" value="ECO:0007669"/>
    <property type="project" value="UniProtKB-EC"/>
</dbReference>
<organism evidence="3">
    <name type="scientific">uncultured Solirubrobacteraceae bacterium</name>
    <dbReference type="NCBI Taxonomy" id="1162706"/>
    <lineage>
        <taxon>Bacteria</taxon>
        <taxon>Bacillati</taxon>
        <taxon>Actinomycetota</taxon>
        <taxon>Thermoleophilia</taxon>
        <taxon>Solirubrobacterales</taxon>
        <taxon>Solirubrobacteraceae</taxon>
        <taxon>environmental samples</taxon>
    </lineage>
</organism>
<dbReference type="InterPro" id="IPR001509">
    <property type="entry name" value="Epimerase_deHydtase"/>
</dbReference>
<keyword evidence="3" id="KW-0456">Lyase</keyword>
<sequence>MARLVDQDFWRGRSVLVTGHTGFKGAWLSLWLQSMGAHVTGFADEVPTRPSLFELARVGERIADLRGDVRDRSAVLDAVAGHAPEVVIHMAAQPFVRRSFLDPHTTYETNVMGTVNLLEAVRATPSVRVVVNVTSDKCYDNREHRRPFVEADPKGGHDPYSNSKGCAELVADAYLRSFFCEHADGPRLGSVRAGNVIGGGDWGEERLIPDIMRGALDGAPIAVRNPEAVRPWQHVLNPLSGYLRLAQALHDEPALQGGWNFGPALDDAQPVRVIADRLTELWPGDLDWKLAPGPHPHEAHFLALDSSKAREQLGWAPTWNLDDALAAIVQWYAALRDAQDMQAVTLEQIEGFAAGG</sequence>
<evidence type="ECO:0000256" key="1">
    <source>
        <dbReference type="ARBA" id="ARBA00007637"/>
    </source>
</evidence>
<protein>
    <submittedName>
        <fullName evidence="3">CDP-glucose 4,6-dehydratase</fullName>
        <ecNumber evidence="3">4.2.1.45</ecNumber>
    </submittedName>
</protein>
<evidence type="ECO:0000259" key="2">
    <source>
        <dbReference type="Pfam" id="PF01370"/>
    </source>
</evidence>
<dbReference type="InterPro" id="IPR013445">
    <property type="entry name" value="CDP_4_6_deHydtase"/>
</dbReference>
<accession>A0A6J4SJN6</accession>
<dbReference type="InterPro" id="IPR036291">
    <property type="entry name" value="NAD(P)-bd_dom_sf"/>
</dbReference>
<name>A0A6J4SJN6_9ACTN</name>
<dbReference type="AlphaFoldDB" id="A0A6J4SJN6"/>
<proteinExistence type="inferred from homology"/>
<reference evidence="3" key="1">
    <citation type="submission" date="2020-02" db="EMBL/GenBank/DDBJ databases">
        <authorList>
            <person name="Meier V. D."/>
        </authorList>
    </citation>
    <scope>NUCLEOTIDE SEQUENCE</scope>
    <source>
        <strain evidence="3">AVDCRST_MAG67</strain>
    </source>
</reference>
<evidence type="ECO:0000313" key="3">
    <source>
        <dbReference type="EMBL" id="CAA9500316.1"/>
    </source>
</evidence>
<dbReference type="CDD" id="cd05252">
    <property type="entry name" value="CDP_GD_SDR_e"/>
    <property type="match status" value="1"/>
</dbReference>
<dbReference type="EC" id="4.2.1.45" evidence="3"/>
<feature type="domain" description="NAD-dependent epimerase/dehydratase" evidence="2">
    <location>
        <begin position="15"/>
        <end position="248"/>
    </location>
</feature>
<dbReference type="Gene3D" id="3.40.50.720">
    <property type="entry name" value="NAD(P)-binding Rossmann-like Domain"/>
    <property type="match status" value="1"/>
</dbReference>
<dbReference type="PANTHER" id="PTHR43000">
    <property type="entry name" value="DTDP-D-GLUCOSE 4,6-DEHYDRATASE-RELATED"/>
    <property type="match status" value="1"/>
</dbReference>
<gene>
    <name evidence="3" type="ORF">AVDCRST_MAG67-1891</name>
</gene>